<evidence type="ECO:0000313" key="2">
    <source>
        <dbReference type="Proteomes" id="UP000608594"/>
    </source>
</evidence>
<dbReference type="InterPro" id="IPR025409">
    <property type="entry name" value="DUF4303"/>
</dbReference>
<organism evidence="1 2">
    <name type="scientific">Paracoccus amoyensis</name>
    <dbReference type="NCBI Taxonomy" id="2760093"/>
    <lineage>
        <taxon>Bacteria</taxon>
        <taxon>Pseudomonadati</taxon>
        <taxon>Pseudomonadota</taxon>
        <taxon>Alphaproteobacteria</taxon>
        <taxon>Rhodobacterales</taxon>
        <taxon>Paracoccaceae</taxon>
        <taxon>Paracoccus</taxon>
    </lineage>
</organism>
<comment type="caution">
    <text evidence="1">The sequence shown here is derived from an EMBL/GenBank/DDBJ whole genome shotgun (WGS) entry which is preliminary data.</text>
</comment>
<dbReference type="Pfam" id="PF14136">
    <property type="entry name" value="DUF4303"/>
    <property type="match status" value="1"/>
</dbReference>
<evidence type="ECO:0000313" key="1">
    <source>
        <dbReference type="EMBL" id="MBC9248497.1"/>
    </source>
</evidence>
<reference evidence="1" key="1">
    <citation type="submission" date="2020-08" db="EMBL/GenBank/DDBJ databases">
        <title>Paracoccus amoyensis sp. nov., isolated from the surface seawater at coast of Xiamen, Fujian.</title>
        <authorList>
            <person name="Lyu L."/>
        </authorList>
    </citation>
    <scope>NUCLEOTIDE SEQUENCE</scope>
    <source>
        <strain evidence="1">11-3</strain>
    </source>
</reference>
<dbReference type="AlphaFoldDB" id="A0A926J7M8"/>
<keyword evidence="2" id="KW-1185">Reference proteome</keyword>
<proteinExistence type="predicted"/>
<feature type="non-terminal residue" evidence="1">
    <location>
        <position position="114"/>
    </location>
</feature>
<sequence>MTNELSEIIAEAARLAFSNLFEETGEDFYYCALITTGEALAPEISAWSWQALDRAAGAENDPEKWRSVLKWSYADSPYVDYGRKYFSAVNAAFDKLPEMTEEMSPDQWDREYNF</sequence>
<dbReference type="EMBL" id="JACOQL010000007">
    <property type="protein sequence ID" value="MBC9248497.1"/>
    <property type="molecule type" value="Genomic_DNA"/>
</dbReference>
<dbReference type="Proteomes" id="UP000608594">
    <property type="component" value="Unassembled WGS sequence"/>
</dbReference>
<dbReference type="RefSeq" id="WP_187794959.1">
    <property type="nucleotide sequence ID" value="NZ_JACOQL010000007.1"/>
</dbReference>
<protein>
    <submittedName>
        <fullName evidence="1">DUF4303 domain-containing protein</fullName>
    </submittedName>
</protein>
<gene>
    <name evidence="1" type="ORF">H4P12_17690</name>
</gene>
<accession>A0A926J7M8</accession>
<name>A0A926J7M8_9RHOB</name>